<feature type="region of interest" description="Disordered" evidence="9">
    <location>
        <begin position="49"/>
        <end position="76"/>
    </location>
</feature>
<keyword evidence="7" id="KW-0961">Cell wall biogenesis/degradation</keyword>
<feature type="compositionally biased region" description="Low complexity" evidence="9">
    <location>
        <begin position="771"/>
        <end position="807"/>
    </location>
</feature>
<evidence type="ECO:0000256" key="8">
    <source>
        <dbReference type="ARBA" id="ARBA00023326"/>
    </source>
</evidence>
<feature type="chain" id="PRO_5045551674" description="glucan endo-1,3-beta-D-glucosidase" evidence="10">
    <location>
        <begin position="36"/>
        <end position="975"/>
    </location>
</feature>
<reference evidence="13" key="1">
    <citation type="journal article" date="2019" name="Int. J. Syst. Evol. Microbiol.">
        <title>The Global Catalogue of Microorganisms (GCM) 10K type strain sequencing project: providing services to taxonomists for standard genome sequencing and annotation.</title>
        <authorList>
            <consortium name="The Broad Institute Genomics Platform"/>
            <consortium name="The Broad Institute Genome Sequencing Center for Infectious Disease"/>
            <person name="Wu L."/>
            <person name="Ma J."/>
        </authorList>
    </citation>
    <scope>NUCLEOTIDE SEQUENCE [LARGE SCALE GENOMIC DNA]</scope>
    <source>
        <strain evidence="13">JCM 14559</strain>
    </source>
</reference>
<evidence type="ECO:0000256" key="7">
    <source>
        <dbReference type="ARBA" id="ARBA00023316"/>
    </source>
</evidence>
<dbReference type="EC" id="3.2.1.39" evidence="3"/>
<keyword evidence="6" id="KW-0326">Glycosidase</keyword>
<evidence type="ECO:0000256" key="1">
    <source>
        <dbReference type="ARBA" id="ARBA00000382"/>
    </source>
</evidence>
<feature type="region of interest" description="Disordered" evidence="9">
    <location>
        <begin position="749"/>
        <end position="828"/>
    </location>
</feature>
<dbReference type="PANTHER" id="PTHR31983:SF0">
    <property type="entry name" value="GLUCAN ENDO-1,3-BETA-D-GLUCOSIDASE 2"/>
    <property type="match status" value="1"/>
</dbReference>
<evidence type="ECO:0000256" key="5">
    <source>
        <dbReference type="ARBA" id="ARBA00023277"/>
    </source>
</evidence>
<protein>
    <recommendedName>
        <fullName evidence="3">glucan endo-1,3-beta-D-glucosidase</fullName>
        <ecNumber evidence="3">3.2.1.39</ecNumber>
    </recommendedName>
</protein>
<dbReference type="PROSITE" id="PS52008">
    <property type="entry name" value="GH81"/>
    <property type="match status" value="1"/>
</dbReference>
<evidence type="ECO:0000256" key="6">
    <source>
        <dbReference type="ARBA" id="ARBA00023295"/>
    </source>
</evidence>
<dbReference type="EMBL" id="BAAANS010000074">
    <property type="protein sequence ID" value="GAA2120653.1"/>
    <property type="molecule type" value="Genomic_DNA"/>
</dbReference>
<evidence type="ECO:0000313" key="12">
    <source>
        <dbReference type="EMBL" id="GAA2120653.1"/>
    </source>
</evidence>
<dbReference type="Gene3D" id="2.70.98.30">
    <property type="entry name" value="Golgi alpha-mannosidase II, domain 4"/>
    <property type="match status" value="1"/>
</dbReference>
<dbReference type="PANTHER" id="PTHR31983">
    <property type="entry name" value="ENDO-1,3(4)-BETA-GLUCANASE 1"/>
    <property type="match status" value="1"/>
</dbReference>
<evidence type="ECO:0000256" key="9">
    <source>
        <dbReference type="SAM" id="MobiDB-lite"/>
    </source>
</evidence>
<comment type="catalytic activity">
    <reaction evidence="1">
        <text>Hydrolysis of (1-&gt;3)-beta-D-glucosidic linkages in (1-&gt;3)-beta-D-glucans.</text>
        <dbReference type="EC" id="3.2.1.39"/>
    </reaction>
</comment>
<comment type="similarity">
    <text evidence="2">Belongs to the glycosyl hydrolase 81 family.</text>
</comment>
<dbReference type="InterPro" id="IPR040720">
    <property type="entry name" value="GH81_C"/>
</dbReference>
<proteinExistence type="inferred from homology"/>
<sequence>MKLRSLRGPTAALTTLALAAAATLTAALGAGSAAAATVRVGLGGYSDARPAGTVGPSNSDGAPVTPKVTPRMAGQAAPTNDWWSSLIYQRYAGNPYSENLYAHPMTFKAQAAGLEVGYPTTPTITSDGRQYDYTHTRDLTLGVAGLNSPDTKVDGWSDWTVTPYWADGAHTFSATIGHGLPYVFAHATGGAAQVTTASAPTVFSNQGSVLGITVGGHNYGLFAPTGSNWNVNGSTLTANLGSKDYYSVALLPSTADLAQFRTYAYNFVTDTKVGWNYDQAAGKLTTTFTATTTAQEGSATGTLLALYPQQWQATPDALTALTYTSPRGTMKVRQGSSFSTVQTVTGVLPSLPDAGSYDRAALDGYLHQVSDASDPFNGATDTYWVGKALGQMAQLVPIADQLGDTAARDKLLGLMKGKLQTWFAGTGSPGFAYDSTWKTLIGYPASYGTDAELNDHHFHYGYFVQAAATVARYDTAWAADAQWGGMVKLLAKDAANTDRTDTRFPWLRNFDPYEGHGWASGHAGFAAGNNEESSSESLNFSAGLLLFGAATGDTSLRDLGVYLYTTEANSVQQYWFDADHQVFPAGFQHSTVGMVWGSGAAYSTWWTAAPGMIHGINFLPVTSGSLYLARRKDDLAANLTELKSNNGGAFTDWRDLLWEAEALTNPAAAKADWDAGKAGYTPEEGESRAHTYHWIYNLAALGTLDPATTADTPTAAVFVNGTTRTHVAHNYTTAARTVRFSDGYTLTVPARSTASERGTKPDGGTGGATNSPSPSASPSPSGSASPSASPSTSPSPSASPTTSPTAPQTRPGTLYPQPDGTLSTTYGTGAAGSTIASGGGANHDGTPYQPLTYTLNHLTGTLRPGGSTDFDLYVDAGSNVALAQQARVSYDFDGNGTVDRTETYRYFATDPVPGWERYGAAAAGLQSTTGAPLANLSNGTVKVEIWPALGNATAQLRTGATQSQGNASVLRLPFD</sequence>
<dbReference type="RefSeq" id="WP_344558137.1">
    <property type="nucleotide sequence ID" value="NZ_BAAANS010000074.1"/>
</dbReference>
<dbReference type="Pfam" id="PF17652">
    <property type="entry name" value="Glyco_hydro81C"/>
    <property type="match status" value="1"/>
</dbReference>
<name>A0ABP5JSW1_9ACTN</name>
<keyword evidence="13" id="KW-1185">Reference proteome</keyword>
<organism evidence="12 13">
    <name type="scientific">Kitasatospora saccharophila</name>
    <dbReference type="NCBI Taxonomy" id="407973"/>
    <lineage>
        <taxon>Bacteria</taxon>
        <taxon>Bacillati</taxon>
        <taxon>Actinomycetota</taxon>
        <taxon>Actinomycetes</taxon>
        <taxon>Kitasatosporales</taxon>
        <taxon>Streptomycetaceae</taxon>
        <taxon>Kitasatospora</taxon>
    </lineage>
</organism>
<keyword evidence="10" id="KW-0732">Signal</keyword>
<comment type="caution">
    <text evidence="12">The sequence shown here is derived from an EMBL/GenBank/DDBJ whole genome shotgun (WGS) entry which is preliminary data.</text>
</comment>
<accession>A0ABP5JSW1</accession>
<keyword evidence="4" id="KW-0378">Hydrolase</keyword>
<gene>
    <name evidence="12" type="ORF">GCM10009759_69740</name>
</gene>
<evidence type="ECO:0000313" key="13">
    <source>
        <dbReference type="Proteomes" id="UP001500897"/>
    </source>
</evidence>
<evidence type="ECO:0000256" key="10">
    <source>
        <dbReference type="SAM" id="SignalP"/>
    </source>
</evidence>
<evidence type="ECO:0000256" key="4">
    <source>
        <dbReference type="ARBA" id="ARBA00022801"/>
    </source>
</evidence>
<evidence type="ECO:0000256" key="3">
    <source>
        <dbReference type="ARBA" id="ARBA00012780"/>
    </source>
</evidence>
<evidence type="ECO:0000256" key="2">
    <source>
        <dbReference type="ARBA" id="ARBA00010730"/>
    </source>
</evidence>
<evidence type="ECO:0000259" key="11">
    <source>
        <dbReference type="Pfam" id="PF17652"/>
    </source>
</evidence>
<keyword evidence="5" id="KW-0119">Carbohydrate metabolism</keyword>
<dbReference type="Proteomes" id="UP001500897">
    <property type="component" value="Unassembled WGS sequence"/>
</dbReference>
<feature type="signal peptide" evidence="10">
    <location>
        <begin position="1"/>
        <end position="35"/>
    </location>
</feature>
<feature type="domain" description="Glycosyl hydrolase family 81 C-terminal" evidence="11">
    <location>
        <begin position="379"/>
        <end position="674"/>
    </location>
</feature>
<dbReference type="InterPro" id="IPR005200">
    <property type="entry name" value="Endo-beta-glucanase"/>
</dbReference>
<keyword evidence="8" id="KW-0624">Polysaccharide degradation</keyword>